<dbReference type="HOGENOM" id="CLU_3304006_0_0_5"/>
<dbReference type="EMBL" id="GL883077">
    <property type="protein sequence ID" value="EGF93211.1"/>
    <property type="molecule type" value="Genomic_DNA"/>
</dbReference>
<reference evidence="2" key="1">
    <citation type="submission" date="2011-03" db="EMBL/GenBank/DDBJ databases">
        <title>Draft genome sequence of Brevundimonas diminuta.</title>
        <authorList>
            <person name="Brown P.J.B."/>
            <person name="Buechlein A."/>
            <person name="Hemmerich C."/>
            <person name="Brun Y.V."/>
        </authorList>
    </citation>
    <scope>NUCLEOTIDE SEQUENCE [LARGE SCALE GENOMIC DNA]</scope>
    <source>
        <strain evidence="2">C19</strain>
    </source>
</reference>
<dbReference type="Proteomes" id="UP000006512">
    <property type="component" value="Unassembled WGS sequence"/>
</dbReference>
<evidence type="ECO:0000313" key="1">
    <source>
        <dbReference type="EMBL" id="EGF93211.1"/>
    </source>
</evidence>
<dbReference type="AlphaFoldDB" id="F4QJV4"/>
<name>F4QJV4_9CAUL</name>
<evidence type="ECO:0000313" key="2">
    <source>
        <dbReference type="Proteomes" id="UP000006512"/>
    </source>
</evidence>
<accession>F4QJV4</accession>
<protein>
    <submittedName>
        <fullName evidence="1">Uncharacterized protein</fullName>
    </submittedName>
</protein>
<gene>
    <name evidence="1" type="ORF">ABI_16510</name>
</gene>
<proteinExistence type="predicted"/>
<organism evidence="1 2">
    <name type="scientific">Asticcacaulis biprosthecium C19</name>
    <dbReference type="NCBI Taxonomy" id="715226"/>
    <lineage>
        <taxon>Bacteria</taxon>
        <taxon>Pseudomonadati</taxon>
        <taxon>Pseudomonadota</taxon>
        <taxon>Alphaproteobacteria</taxon>
        <taxon>Caulobacterales</taxon>
        <taxon>Caulobacteraceae</taxon>
        <taxon>Asticcacaulis</taxon>
    </lineage>
</organism>
<keyword evidence="2" id="KW-1185">Reference proteome</keyword>
<dbReference type="STRING" id="715226.ABI_16510"/>
<sequence length="39" mass="4494">MERDMLRSFIAALDETVSSRPILPPEKLALFRPFFGRGE</sequence>